<dbReference type="EMBL" id="ANJA01001449">
    <property type="protein sequence ID" value="ETO77164.1"/>
    <property type="molecule type" value="Genomic_DNA"/>
</dbReference>
<evidence type="ECO:0000313" key="1">
    <source>
        <dbReference type="EMBL" id="ETO77164.1"/>
    </source>
</evidence>
<proteinExistence type="predicted"/>
<evidence type="ECO:0000313" key="2">
    <source>
        <dbReference type="Proteomes" id="UP000028582"/>
    </source>
</evidence>
<dbReference type="OrthoDB" id="128648at2759"/>
<dbReference type="AlphaFoldDB" id="A0A081AE53"/>
<dbReference type="Proteomes" id="UP000028582">
    <property type="component" value="Unassembled WGS sequence"/>
</dbReference>
<protein>
    <recommendedName>
        <fullName evidence="3">RxLR effector protein</fullName>
    </recommendedName>
</protein>
<dbReference type="InterPro" id="IPR044899">
    <property type="entry name" value="SptP_N_sf"/>
</dbReference>
<sequence length="538" mass="60217">MDRSRKVTDSTIWLSLRDLPPSPSSHCEKMRLDLIVLVLATCFLAPVESTSKATKQAYSAVIDAHAIRPARSLLAEADVVKADEERAGVGNAVEALAAGTSKLIDVAKLEKYLNKKKTAVYVLNKLQFGDDVAGALKNTNLEALNTYIAMLNNKNSDEVITLIGTLSARYGDDAVAKALVTAERNAEKAPELAALAKQLRSQQVFAWLDNGKSVDDVFNLLKLRGNDYEALTSRKLDVLEDYITKFNRENPDHKTNLVKTLTKGFGGETNLVGVLQRAKGDIRTRTKAFQLEEGLIRQWVREKLEPARVMALLNLDNDVNGVLNSSNLKIFQKYLQEFNTDNLNSPVTLLTALTSKYDEGDVAKAIISALRHENTPLEKLAVRLQNELLDGWMKRDMSVDDVFKLLKFNNDVSVVVSRNLETLKEYIRLYNRVKSQDETLAGVLARGFGGESNLAQILVGARSFPQLNAQAKKLQRAQFKEWNERMNVSPRRVLPKIFDVTETSATELQKRVVRDFKTYVKDQNAAANRIVEPRRLRT</sequence>
<dbReference type="Gene3D" id="4.10.1330.10">
    <property type="entry name" value="non globular Virulence effector SptP domain"/>
    <property type="match status" value="1"/>
</dbReference>
<organism evidence="1 2">
    <name type="scientific">Phytophthora nicotianae P1976</name>
    <dbReference type="NCBI Taxonomy" id="1317066"/>
    <lineage>
        <taxon>Eukaryota</taxon>
        <taxon>Sar</taxon>
        <taxon>Stramenopiles</taxon>
        <taxon>Oomycota</taxon>
        <taxon>Peronosporomycetes</taxon>
        <taxon>Peronosporales</taxon>
        <taxon>Peronosporaceae</taxon>
        <taxon>Phytophthora</taxon>
    </lineage>
</organism>
<evidence type="ECO:0008006" key="3">
    <source>
        <dbReference type="Google" id="ProtNLM"/>
    </source>
</evidence>
<accession>A0A081AE53</accession>
<name>A0A081AE53_PHYNI</name>
<comment type="caution">
    <text evidence="1">The sequence shown here is derived from an EMBL/GenBank/DDBJ whole genome shotgun (WGS) entry which is preliminary data.</text>
</comment>
<gene>
    <name evidence="1" type="ORF">F444_07610</name>
</gene>
<reference evidence="1 2" key="1">
    <citation type="submission" date="2013-11" db="EMBL/GenBank/DDBJ databases">
        <title>The Genome Sequence of Phytophthora parasitica P1976.</title>
        <authorList>
            <consortium name="The Broad Institute Genomics Platform"/>
            <person name="Russ C."/>
            <person name="Tyler B."/>
            <person name="Panabieres F."/>
            <person name="Shan W."/>
            <person name="Tripathy S."/>
            <person name="Grunwald N."/>
            <person name="Machado M."/>
            <person name="Johnson C.S."/>
            <person name="Walker B."/>
            <person name="Young S."/>
            <person name="Zeng Q."/>
            <person name="Gargeya S."/>
            <person name="Fitzgerald M."/>
            <person name="Haas B."/>
            <person name="Abouelleil A."/>
            <person name="Allen A.W."/>
            <person name="Alvarado L."/>
            <person name="Arachchi H.M."/>
            <person name="Berlin A.M."/>
            <person name="Chapman S.B."/>
            <person name="Gainer-Dewar J."/>
            <person name="Goldberg J."/>
            <person name="Griggs A."/>
            <person name="Gujja S."/>
            <person name="Hansen M."/>
            <person name="Howarth C."/>
            <person name="Imamovic A."/>
            <person name="Ireland A."/>
            <person name="Larimer J."/>
            <person name="McCowan C."/>
            <person name="Murphy C."/>
            <person name="Pearson M."/>
            <person name="Poon T.W."/>
            <person name="Priest M."/>
            <person name="Roberts A."/>
            <person name="Saif S."/>
            <person name="Shea T."/>
            <person name="Sisk P."/>
            <person name="Sykes S."/>
            <person name="Wortman J."/>
            <person name="Nusbaum C."/>
            <person name="Birren B."/>
        </authorList>
    </citation>
    <scope>NUCLEOTIDE SEQUENCE [LARGE SCALE GENOMIC DNA]</scope>
    <source>
        <strain evidence="1 2">P1976</strain>
    </source>
</reference>